<sequence length="227" mass="24253">MRDAKGKGKETEKEEVKASTPGPAEESRMAGEKGESIGEHIQRNEEEFSAFLDGVEDLDGGFGHGVDSTESQDERSGRAATDPKRPFERRAHREPVSAGPVEDSGLRDIPSESAAERGHGSRGGYGETPEMFHSEVSGDPQDANAVPMGMGGIRRAVDQNIDGTSLGQSAHPFYHDVDVRRQRMSLAKNLTTAKMSSRVLNARIADGEIGRAGRGGEGGGEGDGHLW</sequence>
<organism evidence="2 3">
    <name type="scientific">Monilinia fructicola</name>
    <name type="common">Brown rot fungus</name>
    <name type="synonym">Ciboria fructicola</name>
    <dbReference type="NCBI Taxonomy" id="38448"/>
    <lineage>
        <taxon>Eukaryota</taxon>
        <taxon>Fungi</taxon>
        <taxon>Dikarya</taxon>
        <taxon>Ascomycota</taxon>
        <taxon>Pezizomycotina</taxon>
        <taxon>Leotiomycetes</taxon>
        <taxon>Helotiales</taxon>
        <taxon>Sclerotiniaceae</taxon>
        <taxon>Monilinia</taxon>
    </lineage>
</organism>
<protein>
    <submittedName>
        <fullName evidence="2">Uncharacterized protein</fullName>
    </submittedName>
</protein>
<feature type="region of interest" description="Disordered" evidence="1">
    <location>
        <begin position="1"/>
        <end position="136"/>
    </location>
</feature>
<evidence type="ECO:0000313" key="2">
    <source>
        <dbReference type="EMBL" id="KAA8564680.1"/>
    </source>
</evidence>
<keyword evidence="3" id="KW-1185">Reference proteome</keyword>
<gene>
    <name evidence="2" type="ORF">EYC84_011585</name>
</gene>
<feature type="compositionally biased region" description="Basic and acidic residues" evidence="1">
    <location>
        <begin position="104"/>
        <end position="119"/>
    </location>
</feature>
<evidence type="ECO:0000313" key="3">
    <source>
        <dbReference type="Proteomes" id="UP000322873"/>
    </source>
</evidence>
<reference evidence="2 3" key="1">
    <citation type="submission" date="2019-06" db="EMBL/GenBank/DDBJ databases">
        <title>Genome Sequence of the Brown Rot Fungal Pathogen Monilinia fructicola.</title>
        <authorList>
            <person name="De Miccolis Angelini R.M."/>
            <person name="Landi L."/>
            <person name="Abate D."/>
            <person name="Pollastro S."/>
            <person name="Romanazzi G."/>
            <person name="Faretra F."/>
        </authorList>
    </citation>
    <scope>NUCLEOTIDE SEQUENCE [LARGE SCALE GENOMIC DNA]</scope>
    <source>
        <strain evidence="2 3">Mfrc123</strain>
    </source>
</reference>
<accession>A0A5M9J813</accession>
<dbReference type="Proteomes" id="UP000322873">
    <property type="component" value="Unassembled WGS sequence"/>
</dbReference>
<feature type="compositionally biased region" description="Basic and acidic residues" evidence="1">
    <location>
        <begin position="1"/>
        <end position="17"/>
    </location>
</feature>
<proteinExistence type="predicted"/>
<comment type="caution">
    <text evidence="2">The sequence shown here is derived from an EMBL/GenBank/DDBJ whole genome shotgun (WGS) entry which is preliminary data.</text>
</comment>
<dbReference type="AlphaFoldDB" id="A0A5M9J813"/>
<name>A0A5M9J813_MONFR</name>
<dbReference type="EMBL" id="VICG01000015">
    <property type="protein sequence ID" value="KAA8564680.1"/>
    <property type="molecule type" value="Genomic_DNA"/>
</dbReference>
<evidence type="ECO:0000256" key="1">
    <source>
        <dbReference type="SAM" id="MobiDB-lite"/>
    </source>
</evidence>
<feature type="compositionally biased region" description="Basic and acidic residues" evidence="1">
    <location>
        <begin position="25"/>
        <end position="46"/>
    </location>
</feature>
<feature type="compositionally biased region" description="Basic and acidic residues" evidence="1">
    <location>
        <begin position="72"/>
        <end position="95"/>
    </location>
</feature>